<comment type="subcellular location">
    <subcellularLocation>
        <location evidence="1">Membrane</location>
        <topology evidence="1">Multi-pass membrane protein</topology>
    </subcellularLocation>
</comment>
<dbReference type="GO" id="GO:0050863">
    <property type="term" value="P:regulation of T cell activation"/>
    <property type="evidence" value="ECO:0007669"/>
    <property type="project" value="UniProtKB-ARBA"/>
</dbReference>
<dbReference type="GO" id="GO:0001817">
    <property type="term" value="P:regulation of cytokine production"/>
    <property type="evidence" value="ECO:0007669"/>
    <property type="project" value="TreeGrafter"/>
</dbReference>
<dbReference type="SMART" id="SM00406">
    <property type="entry name" value="IGv"/>
    <property type="match status" value="4"/>
</dbReference>
<dbReference type="PROSITE" id="PS50835">
    <property type="entry name" value="IG_LIKE"/>
    <property type="match status" value="4"/>
</dbReference>
<dbReference type="FunFam" id="2.60.40.10:FF:000142">
    <property type="entry name" value="V-set domain-containing T-cell activation inhibitor 1"/>
    <property type="match status" value="4"/>
</dbReference>
<comment type="similarity">
    <text evidence="9">Belongs to the SKINT family.</text>
</comment>
<sequence>MPVLAPLGGTLELSCQLSPPQDAQHMEIRWFRNRYTQPVHLYRDGKDLHGETIPKYVERTELLKDDFGEGKVTLRIFSVTVDDDGPYHCVFKDGEFYEEHITEVKVTATSSDIQILLHPPNTKGVMLECHSGGWFPLPHMEWRDSKGEVIPETSKSYSQDGNKLFNMTMALFINTSSYQRVTCYLQDRQSLQEESTSIILSVKTKTHWFLSMNFGGIMPSDLRGVMGAAGGLAVAPCVALYLLQTVALSPEAFTVTGLTRPVLAPLGGTLELSCQLSPPQDAQHMEIRWFRNLYTQPVHLYRDGKDLHGETIPKYVERTELLKDDIGEGKVTLRIFNVTVDDDGPYHCVFKNGEFYEEHITEVKITVQVSDPHFELDTLWLEDISVVLCVMIVFIFKLVSFIYFRLEERFTVTGLTRPVLAPLGGTLELSCQLSPPQDAQHMEIRWFRNHYTQPVHLYRDGKDLHGETIPKYVERTELLKDDIGEGKVTLRIFNVTVDDDGPYHCVFKNGEFYEEHITEVKITVQVSDPHFELDTLWIEDISVVMCVMIVFIFKLILFIYFQLEERFTVTGLEGPVLAPFGTVLELSCQLSPPQNAQHMEIRWFRTHYTQPIYQYENGKDLFGEIIPKYVERTELLKDAIREGKVTLRIFNVNPDDDGKYHCFFKDGKFYEEHITEVKVIDAQFDLDSMWLDDMTMILSMLMVFSVMLIFSLYFILRGTFQKKKKKKEEEEEEEEDLCSQKQSRPVLLCAEKEGQSYTSSLLSCSA</sequence>
<dbReference type="PANTHER" id="PTHR24100">
    <property type="entry name" value="BUTYROPHILIN"/>
    <property type="match status" value="1"/>
</dbReference>
<keyword evidence="6" id="KW-1015">Disulfide bond</keyword>
<protein>
    <submittedName>
        <fullName evidence="12">Selection and upkeep of intraepithelial T-cells protein 3</fullName>
    </submittedName>
</protein>
<dbReference type="FunFam" id="2.60.40.10:FF:000088">
    <property type="entry name" value="Butyrophilin subfamily 1 member A1"/>
    <property type="match status" value="1"/>
</dbReference>
<evidence type="ECO:0000256" key="10">
    <source>
        <dbReference type="SAM" id="Phobius"/>
    </source>
</evidence>
<dbReference type="PANTHER" id="PTHR24100:SF102">
    <property type="entry name" value="SELECTION AND UPKEEP OF INTRAEPITHELIAL T-CELLS PROTEIN 2-RELATED"/>
    <property type="match status" value="1"/>
</dbReference>
<evidence type="ECO:0000313" key="12">
    <source>
        <dbReference type="EMBL" id="KAH0509176.1"/>
    </source>
</evidence>
<evidence type="ECO:0000256" key="1">
    <source>
        <dbReference type="ARBA" id="ARBA00004141"/>
    </source>
</evidence>
<feature type="transmembrane region" description="Helical" evidence="10">
    <location>
        <begin position="696"/>
        <end position="716"/>
    </location>
</feature>
<keyword evidence="4 10" id="KW-1133">Transmembrane helix</keyword>
<dbReference type="InterPro" id="IPR003599">
    <property type="entry name" value="Ig_sub"/>
</dbReference>
<dbReference type="Gene3D" id="2.60.40.10">
    <property type="entry name" value="Immunoglobulins"/>
    <property type="match status" value="5"/>
</dbReference>
<keyword evidence="8" id="KW-0393">Immunoglobulin domain</keyword>
<dbReference type="InterPro" id="IPR007110">
    <property type="entry name" value="Ig-like_dom"/>
</dbReference>
<feature type="domain" description="Ig-like" evidence="11">
    <location>
        <begin position="1"/>
        <end position="107"/>
    </location>
</feature>
<feature type="transmembrane region" description="Helical" evidence="10">
    <location>
        <begin position="541"/>
        <end position="563"/>
    </location>
</feature>
<dbReference type="InterPro" id="IPR053896">
    <property type="entry name" value="BTN3A2-like_Ig-C"/>
</dbReference>
<organism evidence="12 13">
    <name type="scientific">Microtus ochrogaster</name>
    <name type="common">Prairie vole</name>
    <dbReference type="NCBI Taxonomy" id="79684"/>
    <lineage>
        <taxon>Eukaryota</taxon>
        <taxon>Metazoa</taxon>
        <taxon>Chordata</taxon>
        <taxon>Craniata</taxon>
        <taxon>Vertebrata</taxon>
        <taxon>Euteleostomi</taxon>
        <taxon>Mammalia</taxon>
        <taxon>Eutheria</taxon>
        <taxon>Euarchontoglires</taxon>
        <taxon>Glires</taxon>
        <taxon>Rodentia</taxon>
        <taxon>Myomorpha</taxon>
        <taxon>Muroidea</taxon>
        <taxon>Cricetidae</taxon>
        <taxon>Arvicolinae</taxon>
        <taxon>Microtus</taxon>
    </lineage>
</organism>
<dbReference type="InterPro" id="IPR050504">
    <property type="entry name" value="IgSF_BTN/MOG"/>
</dbReference>
<dbReference type="SUPFAM" id="SSF48726">
    <property type="entry name" value="Immunoglobulin"/>
    <property type="match status" value="5"/>
</dbReference>
<dbReference type="Proteomes" id="UP000710432">
    <property type="component" value="Unassembled WGS sequence"/>
</dbReference>
<dbReference type="GO" id="GO:0050852">
    <property type="term" value="P:T cell receptor signaling pathway"/>
    <property type="evidence" value="ECO:0007669"/>
    <property type="project" value="TreeGrafter"/>
</dbReference>
<dbReference type="InterPro" id="IPR013783">
    <property type="entry name" value="Ig-like_fold"/>
</dbReference>
<evidence type="ECO:0000256" key="7">
    <source>
        <dbReference type="ARBA" id="ARBA00023180"/>
    </source>
</evidence>
<reference evidence="12" key="1">
    <citation type="submission" date="2020-03" db="EMBL/GenBank/DDBJ databases">
        <title>Studies in the Genomics of Life Span.</title>
        <authorList>
            <person name="Glass D."/>
        </authorList>
    </citation>
    <scope>NUCLEOTIDE SEQUENCE</scope>
    <source>
        <strain evidence="12">LTLLF</strain>
        <tissue evidence="12">Muscle</tissue>
    </source>
</reference>
<evidence type="ECO:0000256" key="6">
    <source>
        <dbReference type="ARBA" id="ARBA00023157"/>
    </source>
</evidence>
<keyword evidence="3" id="KW-0732">Signal</keyword>
<dbReference type="GO" id="GO:0009897">
    <property type="term" value="C:external side of plasma membrane"/>
    <property type="evidence" value="ECO:0007669"/>
    <property type="project" value="TreeGrafter"/>
</dbReference>
<dbReference type="EMBL" id="JAATJU010022954">
    <property type="protein sequence ID" value="KAH0509176.1"/>
    <property type="molecule type" value="Genomic_DNA"/>
</dbReference>
<feature type="domain" description="Ig-like" evidence="11">
    <location>
        <begin position="408"/>
        <end position="523"/>
    </location>
</feature>
<evidence type="ECO:0000259" key="11">
    <source>
        <dbReference type="PROSITE" id="PS50835"/>
    </source>
</evidence>
<dbReference type="CDD" id="cd05713">
    <property type="entry name" value="IgV_MOG_like"/>
    <property type="match status" value="3"/>
</dbReference>
<dbReference type="GO" id="GO:1903037">
    <property type="term" value="P:regulation of leukocyte cell-cell adhesion"/>
    <property type="evidence" value="ECO:0007669"/>
    <property type="project" value="UniProtKB-ARBA"/>
</dbReference>
<evidence type="ECO:0000256" key="2">
    <source>
        <dbReference type="ARBA" id="ARBA00022692"/>
    </source>
</evidence>
<dbReference type="InterPro" id="IPR013106">
    <property type="entry name" value="Ig_V-set"/>
</dbReference>
<dbReference type="GO" id="GO:0005102">
    <property type="term" value="F:signaling receptor binding"/>
    <property type="evidence" value="ECO:0007669"/>
    <property type="project" value="TreeGrafter"/>
</dbReference>
<dbReference type="InterPro" id="IPR036179">
    <property type="entry name" value="Ig-like_dom_sf"/>
</dbReference>
<feature type="domain" description="Ig-like" evidence="11">
    <location>
        <begin position="581"/>
        <end position="675"/>
    </location>
</feature>
<keyword evidence="5 10" id="KW-0472">Membrane</keyword>
<keyword evidence="7" id="KW-0325">Glycoprotein</keyword>
<keyword evidence="2 10" id="KW-0812">Transmembrane</keyword>
<evidence type="ECO:0000256" key="5">
    <source>
        <dbReference type="ARBA" id="ARBA00023136"/>
    </source>
</evidence>
<feature type="domain" description="Ig-like" evidence="11">
    <location>
        <begin position="250"/>
        <end position="366"/>
    </location>
</feature>
<name>A0A8J6GE50_MICOH</name>
<evidence type="ECO:0000256" key="9">
    <source>
        <dbReference type="ARBA" id="ARBA00038221"/>
    </source>
</evidence>
<dbReference type="AlphaFoldDB" id="A0A8J6GE50"/>
<feature type="transmembrane region" description="Helical" evidence="10">
    <location>
        <begin position="384"/>
        <end position="404"/>
    </location>
</feature>
<accession>A0A8J6GE50</accession>
<evidence type="ECO:0000313" key="13">
    <source>
        <dbReference type="Proteomes" id="UP000710432"/>
    </source>
</evidence>
<evidence type="ECO:0000256" key="3">
    <source>
        <dbReference type="ARBA" id="ARBA00022729"/>
    </source>
</evidence>
<dbReference type="Pfam" id="PF07686">
    <property type="entry name" value="V-set"/>
    <property type="match status" value="4"/>
</dbReference>
<gene>
    <name evidence="12" type="ORF">LTLLF_160110</name>
</gene>
<dbReference type="SMART" id="SM00409">
    <property type="entry name" value="IG"/>
    <property type="match status" value="4"/>
</dbReference>
<dbReference type="SMART" id="SM00408">
    <property type="entry name" value="IGc2"/>
    <property type="match status" value="4"/>
</dbReference>
<dbReference type="GO" id="GO:0042110">
    <property type="term" value="P:T cell activation"/>
    <property type="evidence" value="ECO:0007669"/>
    <property type="project" value="UniProtKB-ARBA"/>
</dbReference>
<dbReference type="Pfam" id="PF22705">
    <property type="entry name" value="C2-set_3"/>
    <property type="match status" value="1"/>
</dbReference>
<dbReference type="InterPro" id="IPR003598">
    <property type="entry name" value="Ig_sub2"/>
</dbReference>
<comment type="caution">
    <text evidence="12">The sequence shown here is derived from an EMBL/GenBank/DDBJ whole genome shotgun (WGS) entry which is preliminary data.</text>
</comment>
<evidence type="ECO:0000256" key="4">
    <source>
        <dbReference type="ARBA" id="ARBA00022989"/>
    </source>
</evidence>
<evidence type="ECO:0000256" key="8">
    <source>
        <dbReference type="ARBA" id="ARBA00023319"/>
    </source>
</evidence>
<proteinExistence type="inferred from homology"/>